<dbReference type="AlphaFoldDB" id="A0A7R9Q153"/>
<dbReference type="PROSITE" id="PS00518">
    <property type="entry name" value="ZF_RING_1"/>
    <property type="match status" value="1"/>
</dbReference>
<feature type="non-terminal residue" evidence="6">
    <location>
        <position position="85"/>
    </location>
</feature>
<organism evidence="6">
    <name type="scientific">Medioppia subpectinata</name>
    <dbReference type="NCBI Taxonomy" id="1979941"/>
    <lineage>
        <taxon>Eukaryota</taxon>
        <taxon>Metazoa</taxon>
        <taxon>Ecdysozoa</taxon>
        <taxon>Arthropoda</taxon>
        <taxon>Chelicerata</taxon>
        <taxon>Arachnida</taxon>
        <taxon>Acari</taxon>
        <taxon>Acariformes</taxon>
        <taxon>Sarcoptiformes</taxon>
        <taxon>Oribatida</taxon>
        <taxon>Brachypylina</taxon>
        <taxon>Oppioidea</taxon>
        <taxon>Oppiidae</taxon>
        <taxon>Medioppia</taxon>
    </lineage>
</organism>
<keyword evidence="1" id="KW-0479">Metal-binding</keyword>
<dbReference type="InterPro" id="IPR017907">
    <property type="entry name" value="Znf_RING_CS"/>
</dbReference>
<dbReference type="EMBL" id="CAJPIZ010005548">
    <property type="protein sequence ID" value="CAG2108712.1"/>
    <property type="molecule type" value="Genomic_DNA"/>
</dbReference>
<gene>
    <name evidence="6" type="ORF">OSB1V03_LOCUS8704</name>
</gene>
<dbReference type="OrthoDB" id="6492466at2759"/>
<keyword evidence="2 4" id="KW-0863">Zinc-finger</keyword>
<evidence type="ECO:0000313" key="7">
    <source>
        <dbReference type="Proteomes" id="UP000759131"/>
    </source>
</evidence>
<dbReference type="GO" id="GO:0043122">
    <property type="term" value="P:regulation of canonical NF-kappaB signal transduction"/>
    <property type="evidence" value="ECO:0007669"/>
    <property type="project" value="TreeGrafter"/>
</dbReference>
<evidence type="ECO:0000256" key="4">
    <source>
        <dbReference type="PROSITE-ProRule" id="PRU00175"/>
    </source>
</evidence>
<dbReference type="GO" id="GO:0008270">
    <property type="term" value="F:zinc ion binding"/>
    <property type="evidence" value="ECO:0007669"/>
    <property type="project" value="UniProtKB-KW"/>
</dbReference>
<evidence type="ECO:0000256" key="3">
    <source>
        <dbReference type="ARBA" id="ARBA00022833"/>
    </source>
</evidence>
<dbReference type="Gene3D" id="3.30.40.10">
    <property type="entry name" value="Zinc/RING finger domain, C3HC4 (zinc finger)"/>
    <property type="match status" value="1"/>
</dbReference>
<dbReference type="Proteomes" id="UP000759131">
    <property type="component" value="Unassembled WGS sequence"/>
</dbReference>
<dbReference type="EMBL" id="OC860123">
    <property type="protein sequence ID" value="CAD7628282.1"/>
    <property type="molecule type" value="Genomic_DNA"/>
</dbReference>
<name>A0A7R9Q153_9ACAR</name>
<proteinExistence type="predicted"/>
<evidence type="ECO:0000256" key="2">
    <source>
        <dbReference type="ARBA" id="ARBA00022771"/>
    </source>
</evidence>
<dbReference type="InterPro" id="IPR013083">
    <property type="entry name" value="Znf_RING/FYVE/PHD"/>
</dbReference>
<dbReference type="SMART" id="SM00184">
    <property type="entry name" value="RING"/>
    <property type="match status" value="1"/>
</dbReference>
<feature type="domain" description="RING-type" evidence="5">
    <location>
        <begin position="18"/>
        <end position="57"/>
    </location>
</feature>
<dbReference type="PROSITE" id="PS50089">
    <property type="entry name" value="ZF_RING_2"/>
    <property type="match status" value="1"/>
</dbReference>
<dbReference type="PANTHER" id="PTHR10131">
    <property type="entry name" value="TNF RECEPTOR ASSOCIATED FACTOR"/>
    <property type="match status" value="1"/>
</dbReference>
<dbReference type="Pfam" id="PF13923">
    <property type="entry name" value="zf-C3HC4_2"/>
    <property type="match status" value="1"/>
</dbReference>
<evidence type="ECO:0000259" key="5">
    <source>
        <dbReference type="PROSITE" id="PS50089"/>
    </source>
</evidence>
<keyword evidence="3" id="KW-0862">Zinc</keyword>
<accession>A0A7R9Q153</accession>
<dbReference type="PANTHER" id="PTHR10131:SF157">
    <property type="entry name" value="RECEPTOR-ASSOCIATED FACTOR, PUTATIVE-RELATED"/>
    <property type="match status" value="1"/>
</dbReference>
<dbReference type="InterPro" id="IPR001841">
    <property type="entry name" value="Znf_RING"/>
</dbReference>
<protein>
    <recommendedName>
        <fullName evidence="5">RING-type domain-containing protein</fullName>
    </recommendedName>
</protein>
<reference evidence="6" key="1">
    <citation type="submission" date="2020-11" db="EMBL/GenBank/DDBJ databases">
        <authorList>
            <person name="Tran Van P."/>
        </authorList>
    </citation>
    <scope>NUCLEOTIDE SEQUENCE</scope>
</reference>
<sequence>MGYDLSRFESEVDDELKCPICCSVLEEAVQAPDCEHTFCNDCINEWLQRQNNCPVDRQPLNSGDLKPAPRVLRNFLAKLDIKCEY</sequence>
<dbReference type="SUPFAM" id="SSF57850">
    <property type="entry name" value="RING/U-box"/>
    <property type="match status" value="1"/>
</dbReference>
<evidence type="ECO:0000313" key="6">
    <source>
        <dbReference type="EMBL" id="CAD7628282.1"/>
    </source>
</evidence>
<keyword evidence="7" id="KW-1185">Reference proteome</keyword>
<evidence type="ECO:0000256" key="1">
    <source>
        <dbReference type="ARBA" id="ARBA00022723"/>
    </source>
</evidence>